<proteinExistence type="predicted"/>
<comment type="caution">
    <text evidence="2">The sequence shown here is derived from an EMBL/GenBank/DDBJ whole genome shotgun (WGS) entry which is preliminary data.</text>
</comment>
<evidence type="ECO:0000313" key="3">
    <source>
        <dbReference type="Proteomes" id="UP001465976"/>
    </source>
</evidence>
<accession>A0ABR3EXP8</accession>
<organism evidence="2 3">
    <name type="scientific">Marasmius crinis-equi</name>
    <dbReference type="NCBI Taxonomy" id="585013"/>
    <lineage>
        <taxon>Eukaryota</taxon>
        <taxon>Fungi</taxon>
        <taxon>Dikarya</taxon>
        <taxon>Basidiomycota</taxon>
        <taxon>Agaricomycotina</taxon>
        <taxon>Agaricomycetes</taxon>
        <taxon>Agaricomycetidae</taxon>
        <taxon>Agaricales</taxon>
        <taxon>Marasmiineae</taxon>
        <taxon>Marasmiaceae</taxon>
        <taxon>Marasmius</taxon>
    </lineage>
</organism>
<dbReference type="Proteomes" id="UP001465976">
    <property type="component" value="Unassembled WGS sequence"/>
</dbReference>
<evidence type="ECO:0000256" key="1">
    <source>
        <dbReference type="SAM" id="MobiDB-lite"/>
    </source>
</evidence>
<protein>
    <submittedName>
        <fullName evidence="2">Uncharacterized protein</fullName>
    </submittedName>
</protein>
<feature type="region of interest" description="Disordered" evidence="1">
    <location>
        <begin position="64"/>
        <end position="95"/>
    </location>
</feature>
<evidence type="ECO:0000313" key="2">
    <source>
        <dbReference type="EMBL" id="KAL0567690.1"/>
    </source>
</evidence>
<reference evidence="2 3" key="1">
    <citation type="submission" date="2024-02" db="EMBL/GenBank/DDBJ databases">
        <title>A draft genome for the cacao thread blight pathogen Marasmius crinis-equi.</title>
        <authorList>
            <person name="Cohen S.P."/>
            <person name="Baruah I.K."/>
            <person name="Amoako-Attah I."/>
            <person name="Bukari Y."/>
            <person name="Meinhardt L.W."/>
            <person name="Bailey B.A."/>
        </authorList>
    </citation>
    <scope>NUCLEOTIDE SEQUENCE [LARGE SCALE GENOMIC DNA]</scope>
    <source>
        <strain evidence="2 3">GH-76</strain>
    </source>
</reference>
<dbReference type="EMBL" id="JBAHYK010001526">
    <property type="protein sequence ID" value="KAL0567690.1"/>
    <property type="molecule type" value="Genomic_DNA"/>
</dbReference>
<name>A0ABR3EXP8_9AGAR</name>
<feature type="compositionally biased region" description="Acidic residues" evidence="1">
    <location>
        <begin position="219"/>
        <end position="232"/>
    </location>
</feature>
<keyword evidence="3" id="KW-1185">Reference proteome</keyword>
<sequence>MSTRSFINHTPSVFAGQHRLQPNRPLRISVPSQQPPRLSFIDLGSPFCGSTAFRASFFARNGSRRSSTSSSAPSTQEHTSASGFVDFDSDSSDEDYDEWEYENHAQYVTIPFDSPFYRDDALQTSSSHYSSFSQMSFACGAMDTDHSDIDRAAQTFHDELARMAPGLDKRKFDWDCLKSEMGSQLVEAPLRLFEDDFYGSLTGDTLGVQARILVPETVAESESDEDSDDDGELCSCFETDSEDDSEPTTPRPIRSGSDGRVRPLARSFSFRDLFGRKRG</sequence>
<feature type="compositionally biased region" description="Low complexity" evidence="1">
    <location>
        <begin position="64"/>
        <end position="75"/>
    </location>
</feature>
<feature type="region of interest" description="Disordered" evidence="1">
    <location>
        <begin position="218"/>
        <end position="262"/>
    </location>
</feature>
<gene>
    <name evidence="2" type="ORF">V5O48_014303</name>
</gene>